<dbReference type="CDD" id="cd03257">
    <property type="entry name" value="ABC_NikE_OppD_transporters"/>
    <property type="match status" value="1"/>
</dbReference>
<evidence type="ECO:0000256" key="7">
    <source>
        <dbReference type="ARBA" id="ARBA00023136"/>
    </source>
</evidence>
<dbReference type="KEGG" id="dho:Dia5BBH33_00960"/>
<dbReference type="InterPro" id="IPR027417">
    <property type="entry name" value="P-loop_NTPase"/>
</dbReference>
<protein>
    <submittedName>
        <fullName evidence="9">ABC transporter ATP-binding protein</fullName>
    </submittedName>
</protein>
<dbReference type="AlphaFoldDB" id="A0A8D5A4Y0"/>
<dbReference type="OrthoDB" id="9802264at2"/>
<dbReference type="InterPro" id="IPR003439">
    <property type="entry name" value="ABC_transporter-like_ATP-bd"/>
</dbReference>
<dbReference type="InterPro" id="IPR050388">
    <property type="entry name" value="ABC_Ni/Peptide_Import"/>
</dbReference>
<accession>A0A8D5A4Y0</accession>
<keyword evidence="4" id="KW-1003">Cell membrane</keyword>
<evidence type="ECO:0000256" key="1">
    <source>
        <dbReference type="ARBA" id="ARBA00004202"/>
    </source>
</evidence>
<dbReference type="EMBL" id="AP019697">
    <property type="protein sequence ID" value="BBK24161.1"/>
    <property type="molecule type" value="Genomic_DNA"/>
</dbReference>
<dbReference type="PANTHER" id="PTHR43297:SF2">
    <property type="entry name" value="DIPEPTIDE TRANSPORT ATP-BINDING PROTEIN DPPD"/>
    <property type="match status" value="1"/>
</dbReference>
<keyword evidence="10" id="KW-1185">Reference proteome</keyword>
<evidence type="ECO:0000256" key="5">
    <source>
        <dbReference type="ARBA" id="ARBA00022741"/>
    </source>
</evidence>
<dbReference type="SUPFAM" id="SSF52540">
    <property type="entry name" value="P-loop containing nucleoside triphosphate hydrolases"/>
    <property type="match status" value="1"/>
</dbReference>
<dbReference type="PROSITE" id="PS00211">
    <property type="entry name" value="ABC_TRANSPORTER_1"/>
    <property type="match status" value="1"/>
</dbReference>
<evidence type="ECO:0000313" key="9">
    <source>
        <dbReference type="EMBL" id="BBK24161.1"/>
    </source>
</evidence>
<dbReference type="InterPro" id="IPR003593">
    <property type="entry name" value="AAA+_ATPase"/>
</dbReference>
<dbReference type="GO" id="GO:0016887">
    <property type="term" value="F:ATP hydrolysis activity"/>
    <property type="evidence" value="ECO:0007669"/>
    <property type="project" value="InterPro"/>
</dbReference>
<evidence type="ECO:0000256" key="2">
    <source>
        <dbReference type="ARBA" id="ARBA00005417"/>
    </source>
</evidence>
<dbReference type="InterPro" id="IPR017871">
    <property type="entry name" value="ABC_transporter-like_CS"/>
</dbReference>
<dbReference type="GO" id="GO:0005524">
    <property type="term" value="F:ATP binding"/>
    <property type="evidence" value="ECO:0007669"/>
    <property type="project" value="UniProtKB-KW"/>
</dbReference>
<organism evidence="9 10">
    <name type="scientific">Dialister hominis</name>
    <dbReference type="NCBI Taxonomy" id="2582419"/>
    <lineage>
        <taxon>Bacteria</taxon>
        <taxon>Bacillati</taxon>
        <taxon>Bacillota</taxon>
        <taxon>Negativicutes</taxon>
        <taxon>Veillonellales</taxon>
        <taxon>Veillonellaceae</taxon>
        <taxon>Dialister</taxon>
    </lineage>
</organism>
<dbReference type="SMART" id="SM00382">
    <property type="entry name" value="AAA"/>
    <property type="match status" value="1"/>
</dbReference>
<keyword evidence="5" id="KW-0547">Nucleotide-binding</keyword>
<gene>
    <name evidence="9" type="ORF">Dia5BBH33_00960</name>
</gene>
<dbReference type="GeneID" id="92715313"/>
<evidence type="ECO:0000256" key="4">
    <source>
        <dbReference type="ARBA" id="ARBA00022475"/>
    </source>
</evidence>
<keyword evidence="3" id="KW-0813">Transport</keyword>
<dbReference type="Pfam" id="PF00005">
    <property type="entry name" value="ABC_tran"/>
    <property type="match status" value="1"/>
</dbReference>
<name>A0A8D5A4Y0_9FIRM</name>
<evidence type="ECO:0000259" key="8">
    <source>
        <dbReference type="PROSITE" id="PS50893"/>
    </source>
</evidence>
<keyword evidence="7" id="KW-0472">Membrane</keyword>
<comment type="subcellular location">
    <subcellularLocation>
        <location evidence="1">Cell membrane</location>
        <topology evidence="1">Peripheral membrane protein</topology>
    </subcellularLocation>
</comment>
<dbReference type="Proteomes" id="UP000320585">
    <property type="component" value="Chromosome"/>
</dbReference>
<evidence type="ECO:0000313" key="10">
    <source>
        <dbReference type="Proteomes" id="UP000320585"/>
    </source>
</evidence>
<evidence type="ECO:0000256" key="6">
    <source>
        <dbReference type="ARBA" id="ARBA00022840"/>
    </source>
</evidence>
<dbReference type="GO" id="GO:0005886">
    <property type="term" value="C:plasma membrane"/>
    <property type="evidence" value="ECO:0007669"/>
    <property type="project" value="UniProtKB-SubCell"/>
</dbReference>
<dbReference type="RefSeq" id="WP_108850149.1">
    <property type="nucleotide sequence ID" value="NZ_AP019697.1"/>
</dbReference>
<evidence type="ECO:0000256" key="3">
    <source>
        <dbReference type="ARBA" id="ARBA00022448"/>
    </source>
</evidence>
<reference evidence="10" key="1">
    <citation type="submission" date="2019-05" db="EMBL/GenBank/DDBJ databases">
        <title>Complete genome sequencing of Dialister sp. strain 5BBH33.</title>
        <authorList>
            <person name="Sakamoto M."/>
            <person name="Murakami T."/>
            <person name="Mori H."/>
        </authorList>
    </citation>
    <scope>NUCLEOTIDE SEQUENCE [LARGE SCALE GENOMIC DNA]</scope>
    <source>
        <strain evidence="10">5BBH33</strain>
    </source>
</reference>
<feature type="domain" description="ABC transporter" evidence="8">
    <location>
        <begin position="3"/>
        <end position="242"/>
    </location>
</feature>
<proteinExistence type="inferred from homology"/>
<dbReference type="PROSITE" id="PS50893">
    <property type="entry name" value="ABC_TRANSPORTER_2"/>
    <property type="match status" value="1"/>
</dbReference>
<sequence>MLLEVNDLSISYGKGNPVVHGVSFSVDKGKILAIIGESGSGKTTVLRAVGHILPRQGQVTGGHILFEGKESETKTIREKTSFIFQDSGAMLNPIRTIGTEFSEYLAAHGITGGEAEDRMTNLLSQVRLPDPAGILKSYPFELSGGMRQRVGIAMAMAIHPELILADEPTSALDVTNQAVVVREMMDVCARADTAIIVVTHNMALASYMADTILVMKDGNAVEYGSAEKVIYHPKDPYTKLLLAAVPDPGGVLS</sequence>
<dbReference type="PANTHER" id="PTHR43297">
    <property type="entry name" value="OLIGOPEPTIDE TRANSPORT ATP-BINDING PROTEIN APPD"/>
    <property type="match status" value="1"/>
</dbReference>
<keyword evidence="6 9" id="KW-0067">ATP-binding</keyword>
<comment type="similarity">
    <text evidence="2">Belongs to the ABC transporter superfamily.</text>
</comment>
<dbReference type="Gene3D" id="3.40.50.300">
    <property type="entry name" value="P-loop containing nucleotide triphosphate hydrolases"/>
    <property type="match status" value="1"/>
</dbReference>